<dbReference type="GO" id="GO:0008168">
    <property type="term" value="F:methyltransferase activity"/>
    <property type="evidence" value="ECO:0007669"/>
    <property type="project" value="UniProtKB-KW"/>
</dbReference>
<dbReference type="PANTHER" id="PTHR43542">
    <property type="entry name" value="METHYLTRANSFERASE"/>
    <property type="match status" value="1"/>
</dbReference>
<dbReference type="PIRSF" id="PIRSF004553">
    <property type="entry name" value="CHP00095"/>
    <property type="match status" value="1"/>
</dbReference>
<name>A0A106BRM3_THIDE</name>
<dbReference type="GO" id="GO:0003676">
    <property type="term" value="F:nucleic acid binding"/>
    <property type="evidence" value="ECO:0007669"/>
    <property type="project" value="InterPro"/>
</dbReference>
<dbReference type="NCBIfam" id="TIGR00095">
    <property type="entry name" value="16S rRNA (guanine(966)-N(2))-methyltransferase RsmD"/>
    <property type="match status" value="1"/>
</dbReference>
<dbReference type="Proteomes" id="UP000064243">
    <property type="component" value="Unassembled WGS sequence"/>
</dbReference>
<evidence type="ECO:0000256" key="1">
    <source>
        <dbReference type="ARBA" id="ARBA00022603"/>
    </source>
</evidence>
<dbReference type="InterPro" id="IPR002052">
    <property type="entry name" value="DNA_methylase_N6_adenine_CS"/>
</dbReference>
<dbReference type="Gene3D" id="3.40.50.150">
    <property type="entry name" value="Vaccinia Virus protein VP39"/>
    <property type="match status" value="1"/>
</dbReference>
<dbReference type="GO" id="GO:0031167">
    <property type="term" value="P:rRNA methylation"/>
    <property type="evidence" value="ECO:0007669"/>
    <property type="project" value="InterPro"/>
</dbReference>
<dbReference type="InterPro" id="IPR029063">
    <property type="entry name" value="SAM-dependent_MTases_sf"/>
</dbReference>
<proteinExistence type="predicted"/>
<sequence length="191" mass="20538">MLAKRAAPGRAHGAANRVRIIGGQYRRRLLGFPDSAGLRPTPDRVRETLFNWLGQDLPGWVCLDLFAGSGALGFEAASRGAGRVIMIERDRAALDALGENRDVLGATQVDVCRADALAWLENSRETFDLIFVDPPFDSGLAATVLTDLARHLKSGGQAYIEQAAPVIAPAGLIIHRSGRAGRSHFALLTKE</sequence>
<keyword evidence="4" id="KW-1185">Reference proteome</keyword>
<dbReference type="EMBL" id="LDUG01000016">
    <property type="protein sequence ID" value="KVW97374.1"/>
    <property type="molecule type" value="Genomic_DNA"/>
</dbReference>
<dbReference type="AlphaFoldDB" id="A0A106BRM3"/>
<organism evidence="3 4">
    <name type="scientific">Thiobacillus denitrificans</name>
    <dbReference type="NCBI Taxonomy" id="36861"/>
    <lineage>
        <taxon>Bacteria</taxon>
        <taxon>Pseudomonadati</taxon>
        <taxon>Pseudomonadota</taxon>
        <taxon>Betaproteobacteria</taxon>
        <taxon>Nitrosomonadales</taxon>
        <taxon>Thiobacillaceae</taxon>
        <taxon>Thiobacillus</taxon>
    </lineage>
</organism>
<evidence type="ECO:0000313" key="4">
    <source>
        <dbReference type="Proteomes" id="UP000064243"/>
    </source>
</evidence>
<gene>
    <name evidence="3" type="ORF">ABW22_04565</name>
</gene>
<dbReference type="STRING" id="1123392.GCA_000376425_00895"/>
<keyword evidence="1 3" id="KW-0489">Methyltransferase</keyword>
<protein>
    <submittedName>
        <fullName evidence="3">Methyltransferase</fullName>
    </submittedName>
</protein>
<evidence type="ECO:0000256" key="2">
    <source>
        <dbReference type="ARBA" id="ARBA00022679"/>
    </source>
</evidence>
<dbReference type="PANTHER" id="PTHR43542:SF1">
    <property type="entry name" value="METHYLTRANSFERASE"/>
    <property type="match status" value="1"/>
</dbReference>
<dbReference type="RefSeq" id="WP_059752377.1">
    <property type="nucleotide sequence ID" value="NZ_LDUG01000016.1"/>
</dbReference>
<comment type="caution">
    <text evidence="3">The sequence shown here is derived from an EMBL/GenBank/DDBJ whole genome shotgun (WGS) entry which is preliminary data.</text>
</comment>
<dbReference type="PATRIC" id="fig|36861.3.peg.371"/>
<keyword evidence="2 3" id="KW-0808">Transferase</keyword>
<dbReference type="Pfam" id="PF03602">
    <property type="entry name" value="Cons_hypoth95"/>
    <property type="match status" value="1"/>
</dbReference>
<dbReference type="InterPro" id="IPR004398">
    <property type="entry name" value="RNA_MeTrfase_RsmD"/>
</dbReference>
<reference evidence="3 4" key="1">
    <citation type="journal article" date="2015" name="Appl. Environ. Microbiol.">
        <title>Aerobic and Anaerobic Thiosulfate Oxidation by a Cold-Adapted, Subglacial Chemoautotroph.</title>
        <authorList>
            <person name="Harrold Z.R."/>
            <person name="Skidmore M.L."/>
            <person name="Hamilton T.L."/>
            <person name="Desch L."/>
            <person name="Amada K."/>
            <person name="van Gelder W."/>
            <person name="Glover K."/>
            <person name="Roden E.E."/>
            <person name="Boyd E.S."/>
        </authorList>
    </citation>
    <scope>NUCLEOTIDE SEQUENCE [LARGE SCALE GENOMIC DNA]</scope>
    <source>
        <strain evidence="3 4">RG</strain>
    </source>
</reference>
<dbReference type="PROSITE" id="PS00092">
    <property type="entry name" value="N6_MTASE"/>
    <property type="match status" value="1"/>
</dbReference>
<dbReference type="CDD" id="cd02440">
    <property type="entry name" value="AdoMet_MTases"/>
    <property type="match status" value="1"/>
</dbReference>
<accession>A0A106BRM3</accession>
<evidence type="ECO:0000313" key="3">
    <source>
        <dbReference type="EMBL" id="KVW97374.1"/>
    </source>
</evidence>
<dbReference type="OrthoDB" id="9803017at2"/>
<dbReference type="SUPFAM" id="SSF53335">
    <property type="entry name" value="S-adenosyl-L-methionine-dependent methyltransferases"/>
    <property type="match status" value="1"/>
</dbReference>